<name>A0ACA9PRB3_9GLOM</name>
<comment type="caution">
    <text evidence="1">The sequence shown here is derived from an EMBL/GenBank/DDBJ whole genome shotgun (WGS) entry which is preliminary data.</text>
</comment>
<dbReference type="EMBL" id="CAJVPW010028829">
    <property type="protein sequence ID" value="CAG8719372.1"/>
    <property type="molecule type" value="Genomic_DNA"/>
</dbReference>
<gene>
    <name evidence="1" type="ORF">SPELUC_LOCUS12323</name>
</gene>
<sequence length="53" mass="6141">MALENNLNSDTHIEHHQQSHLPSVKLQNRQICNENQQDQNKASQIHDSSNHNN</sequence>
<dbReference type="Proteomes" id="UP000789366">
    <property type="component" value="Unassembled WGS sequence"/>
</dbReference>
<protein>
    <submittedName>
        <fullName evidence="1">14498_t:CDS:1</fullName>
    </submittedName>
</protein>
<evidence type="ECO:0000313" key="1">
    <source>
        <dbReference type="EMBL" id="CAG8719372.1"/>
    </source>
</evidence>
<evidence type="ECO:0000313" key="2">
    <source>
        <dbReference type="Proteomes" id="UP000789366"/>
    </source>
</evidence>
<accession>A0ACA9PRB3</accession>
<reference evidence="1" key="1">
    <citation type="submission" date="2021-06" db="EMBL/GenBank/DDBJ databases">
        <authorList>
            <person name="Kallberg Y."/>
            <person name="Tangrot J."/>
            <person name="Rosling A."/>
        </authorList>
    </citation>
    <scope>NUCLEOTIDE SEQUENCE</scope>
    <source>
        <strain evidence="1">28 12/20/2015</strain>
    </source>
</reference>
<proteinExistence type="predicted"/>
<feature type="non-terminal residue" evidence="1">
    <location>
        <position position="53"/>
    </location>
</feature>
<keyword evidence="2" id="KW-1185">Reference proteome</keyword>
<organism evidence="1 2">
    <name type="scientific">Cetraspora pellucida</name>
    <dbReference type="NCBI Taxonomy" id="1433469"/>
    <lineage>
        <taxon>Eukaryota</taxon>
        <taxon>Fungi</taxon>
        <taxon>Fungi incertae sedis</taxon>
        <taxon>Mucoromycota</taxon>
        <taxon>Glomeromycotina</taxon>
        <taxon>Glomeromycetes</taxon>
        <taxon>Diversisporales</taxon>
        <taxon>Gigasporaceae</taxon>
        <taxon>Cetraspora</taxon>
    </lineage>
</organism>